<dbReference type="Gene3D" id="3.10.100.10">
    <property type="entry name" value="Mannose-Binding Protein A, subunit A"/>
    <property type="match status" value="1"/>
</dbReference>
<dbReference type="InterPro" id="IPR016187">
    <property type="entry name" value="CTDL_fold"/>
</dbReference>
<dbReference type="InterPro" id="IPR016186">
    <property type="entry name" value="C-type_lectin-like/link_sf"/>
</dbReference>
<protein>
    <recommendedName>
        <fullName evidence="3">C-type lectin domain-containing protein</fullName>
    </recommendedName>
</protein>
<sequence length="100" mass="11283">MTFSLWLFCPHRSSIETSALLQSGVLMSLRFTKSSCLQACTCHNTHKQKDKNVKSCPIEWAKFGMSCYFKSTERKIWSESRDDCQSRGANLVLGARLAGT</sequence>
<dbReference type="Proteomes" id="UP000261580">
    <property type="component" value="Unassembled WGS sequence"/>
</dbReference>
<dbReference type="OMA" id="CHNTHKQ"/>
<evidence type="ECO:0008006" key="3">
    <source>
        <dbReference type="Google" id="ProtNLM"/>
    </source>
</evidence>
<dbReference type="Ensembl" id="ENSNBRT00000022979.1">
    <property type="protein sequence ID" value="ENSNBRP00000022388.1"/>
    <property type="gene ID" value="ENSNBRG00000017160.1"/>
</dbReference>
<proteinExistence type="predicted"/>
<name>A0A3Q4HNK8_NEOBR</name>
<keyword evidence="2" id="KW-1185">Reference proteome</keyword>
<dbReference type="AlphaFoldDB" id="A0A3Q4HNK8"/>
<accession>A0A3Q4HNK8</accession>
<reference evidence="1" key="2">
    <citation type="submission" date="2025-09" db="UniProtKB">
        <authorList>
            <consortium name="Ensembl"/>
        </authorList>
    </citation>
    <scope>IDENTIFICATION</scope>
</reference>
<evidence type="ECO:0000313" key="2">
    <source>
        <dbReference type="Proteomes" id="UP000261580"/>
    </source>
</evidence>
<evidence type="ECO:0000313" key="1">
    <source>
        <dbReference type="Ensembl" id="ENSNBRP00000022388.1"/>
    </source>
</evidence>
<reference evidence="1" key="1">
    <citation type="submission" date="2025-08" db="UniProtKB">
        <authorList>
            <consortium name="Ensembl"/>
        </authorList>
    </citation>
    <scope>IDENTIFICATION</scope>
</reference>
<dbReference type="SUPFAM" id="SSF56436">
    <property type="entry name" value="C-type lectin-like"/>
    <property type="match status" value="1"/>
</dbReference>
<organism evidence="1 2">
    <name type="scientific">Neolamprologus brichardi</name>
    <name type="common">Fairy cichlid</name>
    <name type="synonym">Lamprologus brichardi</name>
    <dbReference type="NCBI Taxonomy" id="32507"/>
    <lineage>
        <taxon>Eukaryota</taxon>
        <taxon>Metazoa</taxon>
        <taxon>Chordata</taxon>
        <taxon>Craniata</taxon>
        <taxon>Vertebrata</taxon>
        <taxon>Euteleostomi</taxon>
        <taxon>Actinopterygii</taxon>
        <taxon>Neopterygii</taxon>
        <taxon>Teleostei</taxon>
        <taxon>Neoteleostei</taxon>
        <taxon>Acanthomorphata</taxon>
        <taxon>Ovalentaria</taxon>
        <taxon>Cichlomorphae</taxon>
        <taxon>Cichliformes</taxon>
        <taxon>Cichlidae</taxon>
        <taxon>African cichlids</taxon>
        <taxon>Pseudocrenilabrinae</taxon>
        <taxon>Lamprologini</taxon>
        <taxon>Neolamprologus</taxon>
    </lineage>
</organism>